<sequence length="312" mass="30872">MPRPRPPSPLTLWLEEALTGWILPVAGLAVLAAAGGLYAAGWLPEGAAAAAVSAVVGLLAATFTLRPALSPAADRAGRGLAVAAAAGALFLSVVPAVAAVVPGRPLAQGALAARGDVMPVPADVPHHVRLLVAAPLPSSGSPAVRFTIGGLRPPVEGHLERTYTYARVGRGGRAPVAHDRTEVWLEGDLGDGHALTLDRLGGDATGPLRVTVFRDLTPTALQAGLAVAVLALAAAAEARLRRGNVAVVVGMALGYGILVAENATPASAAGVAVGAILLGGFAGAAAGGLSAAIAKRLVPAPPEVAARAGRRG</sequence>
<name>B8JFJ3_ANAD2</name>
<accession>B8JFJ3</accession>
<feature type="transmembrane region" description="Helical" evidence="1">
    <location>
        <begin position="21"/>
        <end position="41"/>
    </location>
</feature>
<keyword evidence="1" id="KW-0472">Membrane</keyword>
<dbReference type="KEGG" id="acp:A2cp1_3035"/>
<dbReference type="EMBL" id="CP001359">
    <property type="protein sequence ID" value="ACL66370.1"/>
    <property type="molecule type" value="Genomic_DNA"/>
</dbReference>
<keyword evidence="3" id="KW-1185">Reference proteome</keyword>
<proteinExistence type="predicted"/>
<keyword evidence="1" id="KW-1133">Transmembrane helix</keyword>
<dbReference type="AlphaFoldDB" id="B8JFJ3"/>
<evidence type="ECO:0000313" key="2">
    <source>
        <dbReference type="EMBL" id="ACL66370.1"/>
    </source>
</evidence>
<protein>
    <submittedName>
        <fullName evidence="2">Uncharacterized protein</fullName>
    </submittedName>
</protein>
<dbReference type="HOGENOM" id="CLU_890375_0_0_7"/>
<dbReference type="RefSeq" id="WP_012634099.1">
    <property type="nucleotide sequence ID" value="NC_011891.1"/>
</dbReference>
<feature type="transmembrane region" description="Helical" evidence="1">
    <location>
        <begin position="266"/>
        <end position="289"/>
    </location>
</feature>
<evidence type="ECO:0000313" key="3">
    <source>
        <dbReference type="Proteomes" id="UP000007089"/>
    </source>
</evidence>
<evidence type="ECO:0000256" key="1">
    <source>
        <dbReference type="SAM" id="Phobius"/>
    </source>
</evidence>
<keyword evidence="1" id="KW-0812">Transmembrane</keyword>
<feature type="transmembrane region" description="Helical" evidence="1">
    <location>
        <begin position="47"/>
        <end position="68"/>
    </location>
</feature>
<organism evidence="2 3">
    <name type="scientific">Anaeromyxobacter dehalogenans (strain ATCC BAA-258 / DSM 21875 / 2CP-1)</name>
    <dbReference type="NCBI Taxonomy" id="455488"/>
    <lineage>
        <taxon>Bacteria</taxon>
        <taxon>Pseudomonadati</taxon>
        <taxon>Myxococcota</taxon>
        <taxon>Myxococcia</taxon>
        <taxon>Myxococcales</taxon>
        <taxon>Cystobacterineae</taxon>
        <taxon>Anaeromyxobacteraceae</taxon>
        <taxon>Anaeromyxobacter</taxon>
    </lineage>
</organism>
<gene>
    <name evidence="2" type="ordered locus">A2cp1_3035</name>
</gene>
<feature type="transmembrane region" description="Helical" evidence="1">
    <location>
        <begin position="243"/>
        <end position="260"/>
    </location>
</feature>
<reference evidence="2" key="1">
    <citation type="submission" date="2009-01" db="EMBL/GenBank/DDBJ databases">
        <title>Complete sequence of Anaeromyxobacter dehalogenans 2CP-1.</title>
        <authorList>
            <consortium name="US DOE Joint Genome Institute"/>
            <person name="Lucas S."/>
            <person name="Copeland A."/>
            <person name="Lapidus A."/>
            <person name="Glavina del Rio T."/>
            <person name="Dalin E."/>
            <person name="Tice H."/>
            <person name="Bruce D."/>
            <person name="Goodwin L."/>
            <person name="Pitluck S."/>
            <person name="Saunders E."/>
            <person name="Brettin T."/>
            <person name="Detter J.C."/>
            <person name="Han C."/>
            <person name="Larimer F."/>
            <person name="Land M."/>
            <person name="Hauser L."/>
            <person name="Kyrpides N."/>
            <person name="Ovchinnikova G."/>
            <person name="Beliaev A.S."/>
            <person name="Richardson P."/>
        </authorList>
    </citation>
    <scope>NUCLEOTIDE SEQUENCE</scope>
    <source>
        <strain evidence="2">2CP-1</strain>
    </source>
</reference>
<feature type="transmembrane region" description="Helical" evidence="1">
    <location>
        <begin position="80"/>
        <end position="101"/>
    </location>
</feature>
<dbReference type="Proteomes" id="UP000007089">
    <property type="component" value="Chromosome"/>
</dbReference>